<dbReference type="HOGENOM" id="CLU_061193_2_1_1"/>
<dbReference type="InterPro" id="IPR019315">
    <property type="entry name" value="MMTA2_N"/>
</dbReference>
<dbReference type="EMBL" id="BABT02000220">
    <property type="protein sequence ID" value="GAA99531.1"/>
    <property type="molecule type" value="Genomic_DNA"/>
</dbReference>
<dbReference type="OrthoDB" id="5390672at2759"/>
<evidence type="ECO:0000313" key="4">
    <source>
        <dbReference type="Proteomes" id="UP000009131"/>
    </source>
</evidence>
<reference evidence="3 4" key="2">
    <citation type="journal article" date="2012" name="Open Biol.">
        <title>Characteristics of nucleosomes and linker DNA regions on the genome of the basidiomycete Mixia osmundae revealed by mono- and dinucleosome mapping.</title>
        <authorList>
            <person name="Nishida H."/>
            <person name="Kondo S."/>
            <person name="Matsumoto T."/>
            <person name="Suzuki Y."/>
            <person name="Yoshikawa H."/>
            <person name="Taylor T.D."/>
            <person name="Sugiyama J."/>
        </authorList>
    </citation>
    <scope>NUCLEOTIDE SEQUENCE [LARGE SCALE GENOMIC DNA]</scope>
    <source>
        <strain evidence="4">CBS 9802 / IAM 14324 / JCM 22182 / KY 12970</strain>
    </source>
</reference>
<comment type="caution">
    <text evidence="3">The sequence shown here is derived from an EMBL/GenBank/DDBJ whole genome shotgun (WGS) entry which is preliminary data.</text>
</comment>
<evidence type="ECO:0000313" key="3">
    <source>
        <dbReference type="EMBL" id="GAA99531.1"/>
    </source>
</evidence>
<dbReference type="eggNOG" id="KOG4520">
    <property type="taxonomic scope" value="Eukaryota"/>
</dbReference>
<dbReference type="PANTHER" id="PTHR14580:SF0">
    <property type="entry name" value="MULTIPLE MYELOMA TUMOR-ASSOCIATED PROTEIN 2"/>
    <property type="match status" value="1"/>
</dbReference>
<keyword evidence="4" id="KW-1185">Reference proteome</keyword>
<dbReference type="Proteomes" id="UP000009131">
    <property type="component" value="Unassembled WGS sequence"/>
</dbReference>
<dbReference type="InterPro" id="IPR039207">
    <property type="entry name" value="MMTAG2-like"/>
</dbReference>
<feature type="domain" description="Multiple myeloma tumor-associated protein 2-like N-terminal" evidence="2">
    <location>
        <begin position="11"/>
        <end position="84"/>
    </location>
</feature>
<dbReference type="PANTHER" id="PTHR14580">
    <property type="entry name" value="MULTIPLE MYELOMA TUMOR-ASSOCIATED PROTEIN 2 FAMILY MEMBER"/>
    <property type="match status" value="1"/>
</dbReference>
<dbReference type="AlphaFoldDB" id="G7E8R3"/>
<name>G7E8R3_MIXOS</name>
<dbReference type="Pfam" id="PF10159">
    <property type="entry name" value="MMtag"/>
    <property type="match status" value="1"/>
</dbReference>
<dbReference type="RefSeq" id="XP_014568759.1">
    <property type="nucleotide sequence ID" value="XM_014713273.1"/>
</dbReference>
<dbReference type="OMA" id="DLEWWSK"/>
<reference evidence="3 4" key="1">
    <citation type="journal article" date="2011" name="J. Gen. Appl. Microbiol.">
        <title>Draft genome sequencing of the enigmatic basidiomycete Mixia osmundae.</title>
        <authorList>
            <person name="Nishida H."/>
            <person name="Nagatsuka Y."/>
            <person name="Sugiyama J."/>
        </authorList>
    </citation>
    <scope>NUCLEOTIDE SEQUENCE [LARGE SCALE GENOMIC DNA]</scope>
    <source>
        <strain evidence="4">CBS 9802 / IAM 14324 / JCM 22182 / KY 12970</strain>
    </source>
</reference>
<accession>G7E8R3</accession>
<dbReference type="InParanoid" id="G7E8R3"/>
<gene>
    <name evidence="3" type="primary">Mo06232</name>
    <name evidence="3" type="ORF">E5Q_06232</name>
</gene>
<evidence type="ECO:0000256" key="1">
    <source>
        <dbReference type="SAM" id="MobiDB-lite"/>
    </source>
</evidence>
<evidence type="ECO:0000259" key="2">
    <source>
        <dbReference type="Pfam" id="PF10159"/>
    </source>
</evidence>
<proteinExistence type="predicted"/>
<protein>
    <recommendedName>
        <fullName evidence="2">Multiple myeloma tumor-associated protein 2-like N-terminal domain-containing protein</fullName>
    </recommendedName>
</protein>
<feature type="compositionally biased region" description="Basic and acidic residues" evidence="1">
    <location>
        <begin position="111"/>
        <end position="165"/>
    </location>
</feature>
<feature type="region of interest" description="Disordered" evidence="1">
    <location>
        <begin position="86"/>
        <end position="189"/>
    </location>
</feature>
<organism evidence="3 4">
    <name type="scientific">Mixia osmundae (strain CBS 9802 / IAM 14324 / JCM 22182 / KY 12970)</name>
    <dbReference type="NCBI Taxonomy" id="764103"/>
    <lineage>
        <taxon>Eukaryota</taxon>
        <taxon>Fungi</taxon>
        <taxon>Dikarya</taxon>
        <taxon>Basidiomycota</taxon>
        <taxon>Pucciniomycotina</taxon>
        <taxon>Mixiomycetes</taxon>
        <taxon>Mixiales</taxon>
        <taxon>Mixiaceae</taxon>
        <taxon>Mixia</taxon>
    </lineage>
</organism>
<sequence>MPHRDEPERLVRGGAAEFKWSDVAASEHRENYLGHSVNAPAGRWQKNKDVHWYNRDKATTQAERDEEIRQVKQAEEDALAAALGFRPITSSANAIPVTAPKASAETGESEEERKARKEARRAEKEQRRADKEDRRANRRATDRRRYDSRSPPRRYDDDRRRDDRSSRRRSRSRSPERSRRRTRSPRERY</sequence>
<feature type="compositionally biased region" description="Basic residues" evidence="1">
    <location>
        <begin position="166"/>
        <end position="183"/>
    </location>
</feature>